<dbReference type="EMBL" id="LAZR01049174">
    <property type="protein sequence ID" value="KKK90272.1"/>
    <property type="molecule type" value="Genomic_DNA"/>
</dbReference>
<gene>
    <name evidence="1" type="ORF">LCGC14_2724730</name>
</gene>
<comment type="caution">
    <text evidence="1">The sequence shown here is derived from an EMBL/GenBank/DDBJ whole genome shotgun (WGS) entry which is preliminary data.</text>
</comment>
<reference evidence="1" key="1">
    <citation type="journal article" date="2015" name="Nature">
        <title>Complex archaea that bridge the gap between prokaryotes and eukaryotes.</title>
        <authorList>
            <person name="Spang A."/>
            <person name="Saw J.H."/>
            <person name="Jorgensen S.L."/>
            <person name="Zaremba-Niedzwiedzka K."/>
            <person name="Martijn J."/>
            <person name="Lind A.E."/>
            <person name="van Eijk R."/>
            <person name="Schleper C."/>
            <person name="Guy L."/>
            <person name="Ettema T.J."/>
        </authorList>
    </citation>
    <scope>NUCLEOTIDE SEQUENCE</scope>
</reference>
<accession>A0A0F8Z916</accession>
<sequence>MSYEKETIIEFTTVAGNIRDLIQGYDIKYYPKHNDLIDKVAFRVHLKKPDTPDDKQPMPRYLFIEHHKQLRQLIFDLTKAYFYFRDKKKTNLPIPM</sequence>
<feature type="non-terminal residue" evidence="1">
    <location>
        <position position="96"/>
    </location>
</feature>
<protein>
    <submittedName>
        <fullName evidence="1">Uncharacterized protein</fullName>
    </submittedName>
</protein>
<proteinExistence type="predicted"/>
<name>A0A0F8Z916_9ZZZZ</name>
<evidence type="ECO:0000313" key="1">
    <source>
        <dbReference type="EMBL" id="KKK90272.1"/>
    </source>
</evidence>
<dbReference type="AlphaFoldDB" id="A0A0F8Z916"/>
<organism evidence="1">
    <name type="scientific">marine sediment metagenome</name>
    <dbReference type="NCBI Taxonomy" id="412755"/>
    <lineage>
        <taxon>unclassified sequences</taxon>
        <taxon>metagenomes</taxon>
        <taxon>ecological metagenomes</taxon>
    </lineage>
</organism>